<dbReference type="PROSITE" id="PS51820">
    <property type="entry name" value="PA14"/>
    <property type="match status" value="1"/>
</dbReference>
<dbReference type="Gene3D" id="3.20.20.80">
    <property type="entry name" value="Glycosidases"/>
    <property type="match status" value="1"/>
</dbReference>
<accession>A0A3E1NYI0</accession>
<dbReference type="SUPFAM" id="SSF51445">
    <property type="entry name" value="(Trans)glycosidases"/>
    <property type="match status" value="1"/>
</dbReference>
<dbReference type="InterPro" id="IPR017853">
    <property type="entry name" value="GH"/>
</dbReference>
<dbReference type="InterPro" id="IPR011658">
    <property type="entry name" value="PA14_dom"/>
</dbReference>
<dbReference type="AlphaFoldDB" id="A0A3E1NYI0"/>
<feature type="domain" description="PA14" evidence="1">
    <location>
        <begin position="495"/>
        <end position="629"/>
    </location>
</feature>
<protein>
    <submittedName>
        <fullName evidence="2">DUF1080 domain-containing protein</fullName>
    </submittedName>
</protein>
<evidence type="ECO:0000313" key="3">
    <source>
        <dbReference type="Proteomes" id="UP000261174"/>
    </source>
</evidence>
<dbReference type="InterPro" id="IPR037524">
    <property type="entry name" value="PA14/GLEYA"/>
</dbReference>
<name>A0A3E1NYI0_9BACT</name>
<dbReference type="Gene3D" id="3.90.182.10">
    <property type="entry name" value="Toxin - Anthrax Protective Antigen,domain 1"/>
    <property type="match status" value="1"/>
</dbReference>
<reference evidence="2 3" key="1">
    <citation type="submission" date="2018-08" db="EMBL/GenBank/DDBJ databases">
        <title>Chitinophaga sp. K20C18050901, a novel bacterium isolated from forest soil.</title>
        <authorList>
            <person name="Wang C."/>
        </authorList>
    </citation>
    <scope>NUCLEOTIDE SEQUENCE [LARGE SCALE GENOMIC DNA]</scope>
    <source>
        <strain evidence="2 3">K20C18050901</strain>
    </source>
</reference>
<dbReference type="Pfam" id="PF06439">
    <property type="entry name" value="3keto-disac_hyd"/>
    <property type="match status" value="1"/>
</dbReference>
<evidence type="ECO:0000313" key="2">
    <source>
        <dbReference type="EMBL" id="RFM32808.1"/>
    </source>
</evidence>
<dbReference type="Pfam" id="PF07691">
    <property type="entry name" value="PA14"/>
    <property type="match status" value="1"/>
</dbReference>
<dbReference type="Gene3D" id="2.60.120.560">
    <property type="entry name" value="Exo-inulinase, domain 1"/>
    <property type="match status" value="1"/>
</dbReference>
<comment type="caution">
    <text evidence="2">The sequence shown here is derived from an EMBL/GenBank/DDBJ whole genome shotgun (WGS) entry which is preliminary data.</text>
</comment>
<sequence length="629" mass="70935">MKQLLSISLIVMNSLIASFNDNFDEGNLSKWQAYGNWTVQNGQLTNPTGGNIFYKEGTYSDFTYEADVTVGEKEEKAGLLLRATKNDALDFKGYFVALHLVPERVRIEIRKVDKYDYKVLSDAEVSGVVPGKSFHLKVACKGPYIWVFLEDMHTPVLCEYDTSFTSGAVGFRSEKAHAYFDNAKLSLTVPALAKPLVKDWSYIRGAVYTSSNAVNATQTMEAFNPELINRELFYAKTYGFNTIAIYLHWLLWDKYHDQFLQNFEQFLSIADKNGLKVTPILFDPDCGTSTPAHLAPYDPPTPGIHNSQMNRNPGEDIKVNHYDAYKDTLKAYAQAVVNAHKNDSRIIFWQACNEPLRGESSDRLTKDATEWIKATGTSIPVTSTGSGFFGPKYSDFYTFHMYGADSGDDGGPEHLCTECLNRPAQNFLELVDNFEAKKTGFIIWDLMIGRDNCRFPWGSPLHAAEPAIPFHGFIYPDGHPWSVAEARRLKGSSFDQIPFFKVEYYTGQFDELKKASLTPAIDFDLGNESGTGSPDASAGIPIDSFSIRWVGKFSTTENGAYTFYTDGDRLPRVWVNNQLVADKQSIRLKAHQNNIIRVEYIHYDGDSRLHLNWSGPHFKKQTFLPNKVI</sequence>
<dbReference type="GO" id="GO:0016787">
    <property type="term" value="F:hydrolase activity"/>
    <property type="evidence" value="ECO:0007669"/>
    <property type="project" value="InterPro"/>
</dbReference>
<gene>
    <name evidence="2" type="ORF">DXN04_24385</name>
</gene>
<dbReference type="SMART" id="SM00758">
    <property type="entry name" value="PA14"/>
    <property type="match status" value="1"/>
</dbReference>
<dbReference type="OrthoDB" id="9774262at2"/>
<dbReference type="RefSeq" id="WP_116855998.1">
    <property type="nucleotide sequence ID" value="NZ_QTJV01000009.1"/>
</dbReference>
<keyword evidence="3" id="KW-1185">Reference proteome</keyword>
<evidence type="ECO:0000259" key="1">
    <source>
        <dbReference type="PROSITE" id="PS51820"/>
    </source>
</evidence>
<dbReference type="Proteomes" id="UP000261174">
    <property type="component" value="Unassembled WGS sequence"/>
</dbReference>
<proteinExistence type="predicted"/>
<organism evidence="2 3">
    <name type="scientific">Chitinophaga silvisoli</name>
    <dbReference type="NCBI Taxonomy" id="2291814"/>
    <lineage>
        <taxon>Bacteria</taxon>
        <taxon>Pseudomonadati</taxon>
        <taxon>Bacteroidota</taxon>
        <taxon>Chitinophagia</taxon>
        <taxon>Chitinophagales</taxon>
        <taxon>Chitinophagaceae</taxon>
        <taxon>Chitinophaga</taxon>
    </lineage>
</organism>
<dbReference type="InterPro" id="IPR010496">
    <property type="entry name" value="AL/BT2_dom"/>
</dbReference>
<dbReference type="EMBL" id="QTJV01000009">
    <property type="protein sequence ID" value="RFM32808.1"/>
    <property type="molecule type" value="Genomic_DNA"/>
</dbReference>
<dbReference type="SUPFAM" id="SSF56988">
    <property type="entry name" value="Anthrax protective antigen"/>
    <property type="match status" value="1"/>
</dbReference>